<gene>
    <name evidence="3" type="ORF">DI551_07115</name>
</gene>
<dbReference type="Gene3D" id="3.40.50.620">
    <property type="entry name" value="HUPs"/>
    <property type="match status" value="1"/>
</dbReference>
<dbReference type="CDD" id="cd00293">
    <property type="entry name" value="USP-like"/>
    <property type="match status" value="1"/>
</dbReference>
<evidence type="ECO:0000313" key="4">
    <source>
        <dbReference type="Proteomes" id="UP000249417"/>
    </source>
</evidence>
<sequence>MSSDAAPDIAEEFTAPKQGRKGDGGTYLVVADDSEEFATALRYACFAAKSHRGRLGILHIIEDQDFQHWGTVEGRIKKELREKAEQYLWTIAKTANDLNGTIPSLYVAEGEPGEALTKTIDADNHIVQLILGGKSGSAPGPLVSFCIGKGLERMKVPVVVVPSHIKEFS</sequence>
<evidence type="ECO:0000256" key="1">
    <source>
        <dbReference type="SAM" id="MobiDB-lite"/>
    </source>
</evidence>
<evidence type="ECO:0000259" key="2">
    <source>
        <dbReference type="Pfam" id="PF00582"/>
    </source>
</evidence>
<dbReference type="AlphaFoldDB" id="A0A2W5MW53"/>
<evidence type="ECO:0000313" key="3">
    <source>
        <dbReference type="EMBL" id="PZQ45531.1"/>
    </source>
</evidence>
<name>A0A2W5MW53_9BACT</name>
<accession>A0A2W5MW53</accession>
<proteinExistence type="predicted"/>
<dbReference type="InterPro" id="IPR014729">
    <property type="entry name" value="Rossmann-like_a/b/a_fold"/>
</dbReference>
<dbReference type="SUPFAM" id="SSF52402">
    <property type="entry name" value="Adenine nucleotide alpha hydrolases-like"/>
    <property type="match status" value="1"/>
</dbReference>
<dbReference type="EMBL" id="QFQB01000046">
    <property type="protein sequence ID" value="PZQ45531.1"/>
    <property type="molecule type" value="Genomic_DNA"/>
</dbReference>
<feature type="region of interest" description="Disordered" evidence="1">
    <location>
        <begin position="1"/>
        <end position="21"/>
    </location>
</feature>
<dbReference type="Proteomes" id="UP000249417">
    <property type="component" value="Unassembled WGS sequence"/>
</dbReference>
<dbReference type="InterPro" id="IPR006016">
    <property type="entry name" value="UspA"/>
</dbReference>
<comment type="caution">
    <text evidence="3">The sequence shown here is derived from an EMBL/GenBank/DDBJ whole genome shotgun (WGS) entry which is preliminary data.</text>
</comment>
<organism evidence="3 4">
    <name type="scientific">Micavibrio aeruginosavorus</name>
    <dbReference type="NCBI Taxonomy" id="349221"/>
    <lineage>
        <taxon>Bacteria</taxon>
        <taxon>Pseudomonadati</taxon>
        <taxon>Bdellovibrionota</taxon>
        <taxon>Bdellovibrionia</taxon>
        <taxon>Bdellovibrionales</taxon>
        <taxon>Pseudobdellovibrionaceae</taxon>
        <taxon>Micavibrio</taxon>
    </lineage>
</organism>
<protein>
    <submittedName>
        <fullName evidence="3">Universal stress protein</fullName>
    </submittedName>
</protein>
<reference evidence="3 4" key="1">
    <citation type="submission" date="2017-08" db="EMBL/GenBank/DDBJ databases">
        <title>Infants hospitalized years apart are colonized by the same room-sourced microbial strains.</title>
        <authorList>
            <person name="Brooks B."/>
            <person name="Olm M.R."/>
            <person name="Firek B.A."/>
            <person name="Baker R."/>
            <person name="Thomas B.C."/>
            <person name="Morowitz M.J."/>
            <person name="Banfield J.F."/>
        </authorList>
    </citation>
    <scope>NUCLEOTIDE SEQUENCE [LARGE SCALE GENOMIC DNA]</scope>
    <source>
        <strain evidence="3">S2_005_002_R2_29</strain>
    </source>
</reference>
<feature type="domain" description="UspA" evidence="2">
    <location>
        <begin position="28"/>
        <end position="162"/>
    </location>
</feature>
<dbReference type="Pfam" id="PF00582">
    <property type="entry name" value="Usp"/>
    <property type="match status" value="1"/>
</dbReference>